<evidence type="ECO:0000256" key="2">
    <source>
        <dbReference type="SAM" id="MobiDB-lite"/>
    </source>
</evidence>
<dbReference type="GO" id="GO:0016740">
    <property type="term" value="F:transferase activity"/>
    <property type="evidence" value="ECO:0007669"/>
    <property type="project" value="UniProtKB-KW"/>
</dbReference>
<dbReference type="RefSeq" id="WP_340605118.1">
    <property type="nucleotide sequence ID" value="NZ_JBBMXV010000004.1"/>
</dbReference>
<sequence length="395" mass="43297">MDQQALEDVDVIDLGQIYNGAYSSLMLSYLGADVTKVEPPFGEPLRSRVEEGEPAELVMLNSTKDGITLNLKEERGKELFKDLVRDADVLVENFATGTMEEFGLGYDTLSEVNPELIYAHGSGFGEDGPKSDRLAMDLIVQAESGVMDVTGNPEDPPTKTGIAPGDFLGGIHLAAGVMAALYQRERTGEGQFVEASMQDAVYPSLMSQLANYYDDSDTPPRTGNRHSSLAKAPYNAYEAEDGYVAILCTSDEHWESLCGAIDREELADDERFASNVGRVEHMETIDDAIEEWTREHSREEVGSVLSAAGVPCGSVQSVEEVIHDPHLERREMVVEIDHPTEGEIRVPGSPIRLSDSKAPDIEPSPTKGEDNVEVYRDRLGLSDDEIERLRSDGVI</sequence>
<dbReference type="InterPro" id="IPR023606">
    <property type="entry name" value="CoA-Trfase_III_dom_1_sf"/>
</dbReference>
<dbReference type="InterPro" id="IPR003673">
    <property type="entry name" value="CoA-Trfase_fam_III"/>
</dbReference>
<organism evidence="3 4">
    <name type="scientific">Halalkalicoccus tibetensis</name>
    <dbReference type="NCBI Taxonomy" id="175632"/>
    <lineage>
        <taxon>Archaea</taxon>
        <taxon>Methanobacteriati</taxon>
        <taxon>Methanobacteriota</taxon>
        <taxon>Stenosarchaea group</taxon>
        <taxon>Halobacteria</taxon>
        <taxon>Halobacteriales</taxon>
        <taxon>Halococcaceae</taxon>
        <taxon>Halalkalicoccus</taxon>
    </lineage>
</organism>
<comment type="caution">
    <text evidence="3">The sequence shown here is derived from an EMBL/GenBank/DDBJ whole genome shotgun (WGS) entry which is preliminary data.</text>
</comment>
<feature type="compositionally biased region" description="Basic and acidic residues" evidence="2">
    <location>
        <begin position="367"/>
        <end position="376"/>
    </location>
</feature>
<dbReference type="Gene3D" id="3.40.50.10540">
    <property type="entry name" value="Crotonobetainyl-coa:carnitine coa-transferase, domain 1"/>
    <property type="match status" value="1"/>
</dbReference>
<dbReference type="PANTHER" id="PTHR48207:SF3">
    <property type="entry name" value="SUCCINATE--HYDROXYMETHYLGLUTARATE COA-TRANSFERASE"/>
    <property type="match status" value="1"/>
</dbReference>
<dbReference type="Proteomes" id="UP001596312">
    <property type="component" value="Unassembled WGS sequence"/>
</dbReference>
<dbReference type="Pfam" id="PF02515">
    <property type="entry name" value="CoA_transf_3"/>
    <property type="match status" value="1"/>
</dbReference>
<feature type="region of interest" description="Disordered" evidence="2">
    <location>
        <begin position="342"/>
        <end position="376"/>
    </location>
</feature>
<gene>
    <name evidence="3" type="ORF">ACFQGH_15220</name>
</gene>
<evidence type="ECO:0000256" key="1">
    <source>
        <dbReference type="ARBA" id="ARBA00022679"/>
    </source>
</evidence>
<accession>A0ABD5V6S2</accession>
<dbReference type="AlphaFoldDB" id="A0ABD5V6S2"/>
<name>A0ABD5V6S2_9EURY</name>
<dbReference type="SUPFAM" id="SSF89796">
    <property type="entry name" value="CoA-transferase family III (CaiB/BaiF)"/>
    <property type="match status" value="1"/>
</dbReference>
<evidence type="ECO:0000313" key="4">
    <source>
        <dbReference type="Proteomes" id="UP001596312"/>
    </source>
</evidence>
<keyword evidence="4" id="KW-1185">Reference proteome</keyword>
<evidence type="ECO:0000313" key="3">
    <source>
        <dbReference type="EMBL" id="MFC6906546.1"/>
    </source>
</evidence>
<dbReference type="EMBL" id="JBHSXQ010000004">
    <property type="protein sequence ID" value="MFC6906546.1"/>
    <property type="molecule type" value="Genomic_DNA"/>
</dbReference>
<dbReference type="InterPro" id="IPR050483">
    <property type="entry name" value="CoA-transferase_III_domain"/>
</dbReference>
<dbReference type="InterPro" id="IPR044855">
    <property type="entry name" value="CoA-Trfase_III_dom3_sf"/>
</dbReference>
<dbReference type="PANTHER" id="PTHR48207">
    <property type="entry name" value="SUCCINATE--HYDROXYMETHYLGLUTARATE COA-TRANSFERASE"/>
    <property type="match status" value="1"/>
</dbReference>
<reference evidence="3 4" key="1">
    <citation type="journal article" date="2019" name="Int. J. Syst. Evol. Microbiol.">
        <title>The Global Catalogue of Microorganisms (GCM) 10K type strain sequencing project: providing services to taxonomists for standard genome sequencing and annotation.</title>
        <authorList>
            <consortium name="The Broad Institute Genomics Platform"/>
            <consortium name="The Broad Institute Genome Sequencing Center for Infectious Disease"/>
            <person name="Wu L."/>
            <person name="Ma J."/>
        </authorList>
    </citation>
    <scope>NUCLEOTIDE SEQUENCE [LARGE SCALE GENOMIC DNA]</scope>
    <source>
        <strain evidence="3 4">CGMCC 1.3240</strain>
    </source>
</reference>
<protein>
    <submittedName>
        <fullName evidence="3">CaiB/BaiF CoA transferase family protein</fullName>
    </submittedName>
</protein>
<keyword evidence="1 3" id="KW-0808">Transferase</keyword>
<proteinExistence type="predicted"/>
<dbReference type="Gene3D" id="3.30.1540.10">
    <property type="entry name" value="formyl-coa transferase, domain 3"/>
    <property type="match status" value="1"/>
</dbReference>